<name>A0A4Y2DZC7_ARAVE</name>
<proteinExistence type="predicted"/>
<keyword evidence="2" id="KW-1185">Reference proteome</keyword>
<accession>A0A4Y2DZC7</accession>
<dbReference type="Proteomes" id="UP000499080">
    <property type="component" value="Unassembled WGS sequence"/>
</dbReference>
<gene>
    <name evidence="1" type="ORF">AVEN_273419_1</name>
</gene>
<evidence type="ECO:0000313" key="1">
    <source>
        <dbReference type="EMBL" id="GBM22230.1"/>
    </source>
</evidence>
<comment type="caution">
    <text evidence="1">The sequence shown here is derived from an EMBL/GenBank/DDBJ whole genome shotgun (WGS) entry which is preliminary data.</text>
</comment>
<reference evidence="1 2" key="1">
    <citation type="journal article" date="2019" name="Sci. Rep.">
        <title>Orb-weaving spider Araneus ventricosus genome elucidates the spidroin gene catalogue.</title>
        <authorList>
            <person name="Kono N."/>
            <person name="Nakamura H."/>
            <person name="Ohtoshi R."/>
            <person name="Moran D.A.P."/>
            <person name="Shinohara A."/>
            <person name="Yoshida Y."/>
            <person name="Fujiwara M."/>
            <person name="Mori M."/>
            <person name="Tomita M."/>
            <person name="Arakawa K."/>
        </authorList>
    </citation>
    <scope>NUCLEOTIDE SEQUENCE [LARGE SCALE GENOMIC DNA]</scope>
</reference>
<dbReference type="AlphaFoldDB" id="A0A4Y2DZC7"/>
<evidence type="ECO:0000313" key="2">
    <source>
        <dbReference type="Proteomes" id="UP000499080"/>
    </source>
</evidence>
<protein>
    <submittedName>
        <fullName evidence="1">Uncharacterized protein</fullName>
    </submittedName>
</protein>
<organism evidence="1 2">
    <name type="scientific">Araneus ventricosus</name>
    <name type="common">Orbweaver spider</name>
    <name type="synonym">Epeira ventricosa</name>
    <dbReference type="NCBI Taxonomy" id="182803"/>
    <lineage>
        <taxon>Eukaryota</taxon>
        <taxon>Metazoa</taxon>
        <taxon>Ecdysozoa</taxon>
        <taxon>Arthropoda</taxon>
        <taxon>Chelicerata</taxon>
        <taxon>Arachnida</taxon>
        <taxon>Araneae</taxon>
        <taxon>Araneomorphae</taxon>
        <taxon>Entelegynae</taxon>
        <taxon>Araneoidea</taxon>
        <taxon>Araneidae</taxon>
        <taxon>Araneus</taxon>
    </lineage>
</organism>
<dbReference type="EMBL" id="BGPR01000476">
    <property type="protein sequence ID" value="GBM22230.1"/>
    <property type="molecule type" value="Genomic_DNA"/>
</dbReference>
<sequence>MKRSNTSPAVRNLKIITIQETGLSISEENEKKRRVTFLSLYDEEGDDLLSRIVTRDQTPLLPAAVHTEGEVKTTVNDWLLSQVAEFYDEGIQKFGVRYDKCLKRQRNNAEKWRIDRSFRK</sequence>